<organism evidence="2">
    <name type="scientific">Mariniphaga anaerophila</name>
    <dbReference type="NCBI Taxonomy" id="1484053"/>
    <lineage>
        <taxon>Bacteria</taxon>
        <taxon>Pseudomonadati</taxon>
        <taxon>Bacteroidota</taxon>
        <taxon>Bacteroidia</taxon>
        <taxon>Marinilabiliales</taxon>
        <taxon>Prolixibacteraceae</taxon>
        <taxon>Mariniphaga</taxon>
    </lineage>
</organism>
<dbReference type="EMBL" id="DSDK01000232">
    <property type="protein sequence ID" value="HDR50803.1"/>
    <property type="molecule type" value="Genomic_DNA"/>
</dbReference>
<feature type="domain" description="Lipocalin-like" evidence="1">
    <location>
        <begin position="25"/>
        <end position="120"/>
    </location>
</feature>
<dbReference type="Proteomes" id="UP000886047">
    <property type="component" value="Unassembled WGS sequence"/>
</dbReference>
<sequence length="140" mass="15866">MKRKPFVIILLIILLGCATTDNLHLVGTWELVEFSLIGTGGDPVSNEKTLRDAGAVWDIDLSKNGNFRQDFNMRRSDMTMETEKGSWTATEDSLLVELDFDTTTSILPYVYKIENDLLVLTLTNEFTDASVVTKFRKKKK</sequence>
<protein>
    <recommendedName>
        <fullName evidence="1">Lipocalin-like domain-containing protein</fullName>
    </recommendedName>
</protein>
<comment type="caution">
    <text evidence="2">The sequence shown here is derived from an EMBL/GenBank/DDBJ whole genome shotgun (WGS) entry which is preliminary data.</text>
</comment>
<dbReference type="InterPro" id="IPR024311">
    <property type="entry name" value="Lipocalin-like"/>
</dbReference>
<evidence type="ECO:0000259" key="1">
    <source>
        <dbReference type="Pfam" id="PF13648"/>
    </source>
</evidence>
<reference evidence="2" key="1">
    <citation type="journal article" date="2020" name="mSystems">
        <title>Genome- and Community-Level Interaction Insights into Carbon Utilization and Element Cycling Functions of Hydrothermarchaeota in Hydrothermal Sediment.</title>
        <authorList>
            <person name="Zhou Z."/>
            <person name="Liu Y."/>
            <person name="Xu W."/>
            <person name="Pan J."/>
            <person name="Luo Z.H."/>
            <person name="Li M."/>
        </authorList>
    </citation>
    <scope>NUCLEOTIDE SEQUENCE [LARGE SCALE GENOMIC DNA]</scope>
    <source>
        <strain evidence="2">SpSt-1217</strain>
    </source>
</reference>
<evidence type="ECO:0000313" key="2">
    <source>
        <dbReference type="EMBL" id="HDR50803.1"/>
    </source>
</evidence>
<gene>
    <name evidence="2" type="ORF">ENN90_04155</name>
</gene>
<accession>A0A831LJM4</accession>
<dbReference type="AlphaFoldDB" id="A0A831LJM4"/>
<dbReference type="PROSITE" id="PS51257">
    <property type="entry name" value="PROKAR_LIPOPROTEIN"/>
    <property type="match status" value="1"/>
</dbReference>
<name>A0A831LJM4_9BACT</name>
<proteinExistence type="predicted"/>
<dbReference type="Pfam" id="PF13648">
    <property type="entry name" value="Lipocalin_4"/>
    <property type="match status" value="1"/>
</dbReference>